<dbReference type="Proteomes" id="UP000278673">
    <property type="component" value="Unassembled WGS sequence"/>
</dbReference>
<evidence type="ECO:0000256" key="1">
    <source>
        <dbReference type="ARBA" id="ARBA00005254"/>
    </source>
</evidence>
<evidence type="ECO:0000256" key="2">
    <source>
        <dbReference type="SAM" id="MobiDB-lite"/>
    </source>
</evidence>
<gene>
    <name evidence="4" type="ORF">EBN88_12595</name>
</gene>
<evidence type="ECO:0000313" key="4">
    <source>
        <dbReference type="EMBL" id="RMI40562.1"/>
    </source>
</evidence>
<feature type="compositionally biased region" description="Basic and acidic residues" evidence="2">
    <location>
        <begin position="89"/>
        <end position="106"/>
    </location>
</feature>
<accession>A0A3M2LTK2</accession>
<dbReference type="InterPro" id="IPR029069">
    <property type="entry name" value="HotDog_dom_sf"/>
</dbReference>
<organism evidence="4 5">
    <name type="scientific">Streptomyces triticirhizae</name>
    <dbReference type="NCBI Taxonomy" id="2483353"/>
    <lineage>
        <taxon>Bacteria</taxon>
        <taxon>Bacillati</taxon>
        <taxon>Actinomycetota</taxon>
        <taxon>Actinomycetes</taxon>
        <taxon>Kitasatosporales</taxon>
        <taxon>Streptomycetaceae</taxon>
        <taxon>Streptomyces</taxon>
    </lineage>
</organism>
<comment type="caution">
    <text evidence="4">The sequence shown here is derived from an EMBL/GenBank/DDBJ whole genome shotgun (WGS) entry which is preliminary data.</text>
</comment>
<dbReference type="Gene3D" id="3.10.129.10">
    <property type="entry name" value="Hotdog Thioesterase"/>
    <property type="match status" value="1"/>
</dbReference>
<dbReference type="Pfam" id="PF01575">
    <property type="entry name" value="MaoC_dehydratas"/>
    <property type="match status" value="1"/>
</dbReference>
<protein>
    <recommendedName>
        <fullName evidence="3">MaoC-like domain-containing protein</fullName>
    </recommendedName>
</protein>
<dbReference type="PANTHER" id="PTHR43841">
    <property type="entry name" value="3-HYDROXYACYL-THIOESTER DEHYDRATASE HTDX-RELATED"/>
    <property type="match status" value="1"/>
</dbReference>
<comment type="similarity">
    <text evidence="1">Belongs to the enoyl-CoA hydratase/isomerase family.</text>
</comment>
<name>A0A3M2LTK2_9ACTN</name>
<feature type="compositionally biased region" description="Gly residues" evidence="2">
    <location>
        <begin position="107"/>
        <end position="124"/>
    </location>
</feature>
<dbReference type="EMBL" id="RFFJ01000056">
    <property type="protein sequence ID" value="RMI40562.1"/>
    <property type="molecule type" value="Genomic_DNA"/>
</dbReference>
<dbReference type="PANTHER" id="PTHR43841:SF1">
    <property type="entry name" value="3-HYDROXYACYL-THIOESTER DEHYDRATASE X"/>
    <property type="match status" value="1"/>
</dbReference>
<evidence type="ECO:0000259" key="3">
    <source>
        <dbReference type="Pfam" id="PF01575"/>
    </source>
</evidence>
<evidence type="ECO:0000313" key="5">
    <source>
        <dbReference type="Proteomes" id="UP000278673"/>
    </source>
</evidence>
<sequence>MRLLTARDFPHPALGLVHLADAIERSRPLAPDEELSVAVHAEAAEPHPRGTAFAVVAEVRDADGAAVWRSTSTYLRRGRADAPHAGAEGGERAGSRARRASAEHAGAEGGAAGSGRAGPGGRGGPASSAGEVDGNAPTVTECWSLPADLGRRYARVSGDRNPIHLHPLTARPFGFRRPIAHGMWTTARALAALDEVLPESFAVNVRFRAPAELPSRPTFHAAPTADGGHAFGLTAATGRTLLTGEITPCP</sequence>
<feature type="region of interest" description="Disordered" evidence="2">
    <location>
        <begin position="79"/>
        <end position="141"/>
    </location>
</feature>
<keyword evidence="5" id="KW-1185">Reference proteome</keyword>
<dbReference type="AlphaFoldDB" id="A0A3M2LTK2"/>
<dbReference type="SUPFAM" id="SSF54637">
    <property type="entry name" value="Thioesterase/thiol ester dehydrase-isomerase"/>
    <property type="match status" value="1"/>
</dbReference>
<reference evidence="4 5" key="1">
    <citation type="submission" date="2018-10" db="EMBL/GenBank/DDBJ databases">
        <title>Isolation, diversity and antifungal activity of actinobacteria from wheat.</title>
        <authorList>
            <person name="Han C."/>
        </authorList>
    </citation>
    <scope>NUCLEOTIDE SEQUENCE [LARGE SCALE GENOMIC DNA]</scope>
    <source>
        <strain evidence="4 5">NEAU-YY642</strain>
    </source>
</reference>
<dbReference type="InterPro" id="IPR002539">
    <property type="entry name" value="MaoC-like_dom"/>
</dbReference>
<proteinExistence type="inferred from homology"/>
<feature type="domain" description="MaoC-like" evidence="3">
    <location>
        <begin position="151"/>
        <end position="207"/>
    </location>
</feature>